<evidence type="ECO:0000313" key="2">
    <source>
        <dbReference type="Proteomes" id="UP001221302"/>
    </source>
</evidence>
<proteinExistence type="predicted"/>
<dbReference type="Proteomes" id="UP001221302">
    <property type="component" value="Unassembled WGS sequence"/>
</dbReference>
<gene>
    <name evidence="1" type="ORF">P0M35_07000</name>
</gene>
<dbReference type="InterPro" id="IPR011042">
    <property type="entry name" value="6-blade_b-propeller_TolB-like"/>
</dbReference>
<sequence>MKIKIKNKVILYLLIIIIELIGCQHEKRKDLILINPIDSIGVLSDSSYLSTVYSMILYDKKLFVSDYRNQRIIELTKSSEKIHTFGTYGHGPGELITSGFIFINGDSLYVIDEFNTRINVFNIKTKRYLKNYDFSKYGIRNSNFIVNNNIIFLSTPYMNYPISKFYGNKLIKSFGKWIFNNGLVHKGRSIRKIFLLRNKYILAIPESEPFFEIYDLNGNLLSEIQFNYIQYIKQRYKLSESEYKKDIKNRKSILLINDAFLLKEKLYLLLIHNNDNSLKEIQSNILCVLKIANDFSISKVDYFQLSNNLTYFTAICADTNNILSYSPETNKIYTFKVK</sequence>
<evidence type="ECO:0000313" key="1">
    <source>
        <dbReference type="EMBL" id="MDF1611891.1"/>
    </source>
</evidence>
<organism evidence="1 2">
    <name type="scientific">Stygiobacter electus</name>
    <dbReference type="NCBI Taxonomy" id="3032292"/>
    <lineage>
        <taxon>Bacteria</taxon>
        <taxon>Pseudomonadati</taxon>
        <taxon>Ignavibacteriota</taxon>
        <taxon>Ignavibacteria</taxon>
        <taxon>Ignavibacteriales</taxon>
        <taxon>Melioribacteraceae</taxon>
        <taxon>Stygiobacter</taxon>
    </lineage>
</organism>
<dbReference type="EMBL" id="JARGDL010000008">
    <property type="protein sequence ID" value="MDF1611891.1"/>
    <property type="molecule type" value="Genomic_DNA"/>
</dbReference>
<dbReference type="Gene3D" id="2.120.10.30">
    <property type="entry name" value="TolB, C-terminal domain"/>
    <property type="match status" value="1"/>
</dbReference>
<accession>A0AAE3NVZ3</accession>
<protein>
    <recommendedName>
        <fullName evidence="3">6-bladed beta-propeller</fullName>
    </recommendedName>
</protein>
<dbReference type="AlphaFoldDB" id="A0AAE3NVZ3"/>
<name>A0AAE3NVZ3_9BACT</name>
<keyword evidence="2" id="KW-1185">Reference proteome</keyword>
<dbReference type="SUPFAM" id="SSF63825">
    <property type="entry name" value="YWTD domain"/>
    <property type="match status" value="1"/>
</dbReference>
<dbReference type="RefSeq" id="WP_321535659.1">
    <property type="nucleotide sequence ID" value="NZ_JARGDL010000008.1"/>
</dbReference>
<evidence type="ECO:0008006" key="3">
    <source>
        <dbReference type="Google" id="ProtNLM"/>
    </source>
</evidence>
<reference evidence="1" key="1">
    <citation type="submission" date="2023-03" db="EMBL/GenBank/DDBJ databases">
        <title>Stygiobacter electus gen. nov., sp. nov., facultatively anaerobic thermotolerant bacterium of the class Ignavibacteria from a well of Yessentuki mineral water deposit.</title>
        <authorList>
            <person name="Podosokorskaya O.A."/>
            <person name="Elcheninov A.G."/>
            <person name="Petrova N.F."/>
            <person name="Zavarzina D.G."/>
            <person name="Kublanov I.V."/>
            <person name="Merkel A.Y."/>
        </authorList>
    </citation>
    <scope>NUCLEOTIDE SEQUENCE</scope>
    <source>
        <strain evidence="1">09-Me</strain>
    </source>
</reference>
<comment type="caution">
    <text evidence="1">The sequence shown here is derived from an EMBL/GenBank/DDBJ whole genome shotgun (WGS) entry which is preliminary data.</text>
</comment>